<evidence type="ECO:0008006" key="2">
    <source>
        <dbReference type="Google" id="ProtNLM"/>
    </source>
</evidence>
<proteinExistence type="predicted"/>
<dbReference type="Gene3D" id="3.30.1180.10">
    <property type="match status" value="1"/>
</dbReference>
<organism evidence="1">
    <name type="scientific">marine sediment metagenome</name>
    <dbReference type="NCBI Taxonomy" id="412755"/>
    <lineage>
        <taxon>unclassified sequences</taxon>
        <taxon>metagenomes</taxon>
        <taxon>ecological metagenomes</taxon>
    </lineage>
</organism>
<dbReference type="PROSITE" id="PS51482">
    <property type="entry name" value="DEGV"/>
    <property type="match status" value="1"/>
</dbReference>
<accession>A0A0F9P0Q4</accession>
<protein>
    <recommendedName>
        <fullName evidence="2">DegV family protein</fullName>
    </recommendedName>
</protein>
<dbReference type="InterPro" id="IPR043168">
    <property type="entry name" value="DegV_C"/>
</dbReference>
<gene>
    <name evidence="1" type="ORF">LCGC14_0902890</name>
</gene>
<dbReference type="EMBL" id="LAZR01002952">
    <property type="protein sequence ID" value="KKN23649.1"/>
    <property type="molecule type" value="Genomic_DNA"/>
</dbReference>
<name>A0A0F9P0Q4_9ZZZZ</name>
<dbReference type="Pfam" id="PF02645">
    <property type="entry name" value="DegV"/>
    <property type="match status" value="1"/>
</dbReference>
<sequence>DTMAAQIKSAANGAGGRELRVGIGQGAAPEIARALRSRVETMTGIGEIVDYVVGPTVGAHTGAGTAGAAFVARPVLV</sequence>
<dbReference type="SUPFAM" id="SSF82549">
    <property type="entry name" value="DAK1/DegV-like"/>
    <property type="match status" value="1"/>
</dbReference>
<evidence type="ECO:0000313" key="1">
    <source>
        <dbReference type="EMBL" id="KKN23649.1"/>
    </source>
</evidence>
<dbReference type="InterPro" id="IPR003797">
    <property type="entry name" value="DegV"/>
</dbReference>
<dbReference type="AlphaFoldDB" id="A0A0F9P0Q4"/>
<reference evidence="1" key="1">
    <citation type="journal article" date="2015" name="Nature">
        <title>Complex archaea that bridge the gap between prokaryotes and eukaryotes.</title>
        <authorList>
            <person name="Spang A."/>
            <person name="Saw J.H."/>
            <person name="Jorgensen S.L."/>
            <person name="Zaremba-Niedzwiedzka K."/>
            <person name="Martijn J."/>
            <person name="Lind A.E."/>
            <person name="van Eijk R."/>
            <person name="Schleper C."/>
            <person name="Guy L."/>
            <person name="Ettema T.J."/>
        </authorList>
    </citation>
    <scope>NUCLEOTIDE SEQUENCE</scope>
</reference>
<comment type="caution">
    <text evidence="1">The sequence shown here is derived from an EMBL/GenBank/DDBJ whole genome shotgun (WGS) entry which is preliminary data.</text>
</comment>
<feature type="non-terminal residue" evidence="1">
    <location>
        <position position="1"/>
    </location>
</feature>